<dbReference type="KEGG" id="pseg:D3H65_09440"/>
<dbReference type="Proteomes" id="UP000263900">
    <property type="component" value="Chromosome"/>
</dbReference>
<dbReference type="EMBL" id="CP032157">
    <property type="protein sequence ID" value="AXY74184.1"/>
    <property type="molecule type" value="Genomic_DNA"/>
</dbReference>
<protein>
    <submittedName>
        <fullName evidence="1">Uncharacterized protein</fullName>
    </submittedName>
</protein>
<gene>
    <name evidence="1" type="ORF">D3H65_09440</name>
</gene>
<evidence type="ECO:0000313" key="2">
    <source>
        <dbReference type="Proteomes" id="UP000263900"/>
    </source>
</evidence>
<evidence type="ECO:0000313" key="1">
    <source>
        <dbReference type="EMBL" id="AXY74184.1"/>
    </source>
</evidence>
<dbReference type="OrthoDB" id="1329448at2"/>
<proteinExistence type="predicted"/>
<reference evidence="1 2" key="1">
    <citation type="submission" date="2018-09" db="EMBL/GenBank/DDBJ databases">
        <title>Genome sequencing of strain 6GH32-13.</title>
        <authorList>
            <person name="Weon H.-Y."/>
            <person name="Heo J."/>
            <person name="Kwon S.-W."/>
        </authorList>
    </citation>
    <scope>NUCLEOTIDE SEQUENCE [LARGE SCALE GENOMIC DNA]</scope>
    <source>
        <strain evidence="1 2">5GH32-13</strain>
    </source>
</reference>
<dbReference type="PROSITE" id="PS51257">
    <property type="entry name" value="PROKAR_LIPOPROTEIN"/>
    <property type="match status" value="1"/>
</dbReference>
<name>A0A3B7MIC5_9BACT</name>
<keyword evidence="2" id="KW-1185">Reference proteome</keyword>
<dbReference type="AlphaFoldDB" id="A0A3B7MIC5"/>
<sequence>MKQSTVGCPLIWATFVFITATAGCREKKQTNEQHPVDSTQSTTPVMESTIVTTPANMVVFVHKVGNYNKWKIAYDAHDSFRLAHGLHNYVIGRSLFDSNTVMVALKADDMAKAKAFAASADLKNVMHRAGVTGTPETYFVLATWQDTSEVGRLPRSMTTLKVKDWNSWLKNFQEGAQERIENGIKARLVGHDPDDLTKVSIVSAIEDTSKAFAYFRSEVLKKRMESAGVVGNPNRRLFQFVQRY</sequence>
<accession>A0A3B7MIC5</accession>
<organism evidence="1 2">
    <name type="scientific">Paraflavitalea soli</name>
    <dbReference type="NCBI Taxonomy" id="2315862"/>
    <lineage>
        <taxon>Bacteria</taxon>
        <taxon>Pseudomonadati</taxon>
        <taxon>Bacteroidota</taxon>
        <taxon>Chitinophagia</taxon>
        <taxon>Chitinophagales</taxon>
        <taxon>Chitinophagaceae</taxon>
        <taxon>Paraflavitalea</taxon>
    </lineage>
</organism>
<dbReference type="RefSeq" id="WP_119050071.1">
    <property type="nucleotide sequence ID" value="NZ_CP032157.1"/>
</dbReference>